<keyword evidence="3" id="KW-1185">Reference proteome</keyword>
<evidence type="ECO:0008006" key="4">
    <source>
        <dbReference type="Google" id="ProtNLM"/>
    </source>
</evidence>
<dbReference type="HOGENOM" id="CLU_068050_4_1_10"/>
<keyword evidence="1" id="KW-0472">Membrane</keyword>
<evidence type="ECO:0000313" key="3">
    <source>
        <dbReference type="Proteomes" id="UP000011058"/>
    </source>
</evidence>
<sequence length="210" mass="22694">MAFNTVPCAIIAPCQPPLFPAIFALMRHPFMSRLITYFGRGVLAIVPLGLTIYIIYSVFIWVDGLVHIDIPGIGFLIVTLLILGSGLLISTVIPQSLGGLFEGSIRHLPLVSLIYFSVKDLISAFVGDKKKFNQPVLVTINRESGLCKVGFLTQTDLSHLDLVDSVMVYMPHSYAFSGELYVVPAANVKLLNIASADAMKLIVSGGVSGK</sequence>
<keyword evidence="1" id="KW-1133">Transmembrane helix</keyword>
<dbReference type="eggNOG" id="COG2928">
    <property type="taxonomic scope" value="Bacteria"/>
</dbReference>
<dbReference type="KEGG" id="fae:FAES_4787"/>
<keyword evidence="1" id="KW-0812">Transmembrane</keyword>
<reference evidence="2 3" key="1">
    <citation type="journal article" date="2012" name="J. Bacteriol.">
        <title>Genome Sequence of Fibrella aestuarina BUZ 2T, a Filamentous Marine Bacterium.</title>
        <authorList>
            <person name="Filippini M."/>
            <person name="Qi W."/>
            <person name="Blom J."/>
            <person name="Goesmann A."/>
            <person name="Smits T.H."/>
            <person name="Bagheri H.C."/>
        </authorList>
    </citation>
    <scope>NUCLEOTIDE SEQUENCE [LARGE SCALE GENOMIC DNA]</scope>
    <source>
        <strain evidence="3">BUZ 2T</strain>
    </source>
</reference>
<dbReference type="PATRIC" id="fig|1166018.3.peg.1757"/>
<dbReference type="InterPro" id="IPR007462">
    <property type="entry name" value="COV1-like"/>
</dbReference>
<dbReference type="Proteomes" id="UP000011058">
    <property type="component" value="Chromosome"/>
</dbReference>
<accession>I0KF83</accession>
<dbReference type="STRING" id="1166018.FAES_4787"/>
<gene>
    <name evidence="2" type="ORF">FAES_4787</name>
</gene>
<feature type="transmembrane region" description="Helical" evidence="1">
    <location>
        <begin position="73"/>
        <end position="93"/>
    </location>
</feature>
<dbReference type="AlphaFoldDB" id="I0KF83"/>
<dbReference type="Pfam" id="PF04367">
    <property type="entry name" value="DUF502"/>
    <property type="match status" value="1"/>
</dbReference>
<evidence type="ECO:0000256" key="1">
    <source>
        <dbReference type="SAM" id="Phobius"/>
    </source>
</evidence>
<proteinExistence type="predicted"/>
<evidence type="ECO:0000313" key="2">
    <source>
        <dbReference type="EMBL" id="CCH02786.1"/>
    </source>
</evidence>
<feature type="transmembrane region" description="Helical" evidence="1">
    <location>
        <begin position="37"/>
        <end position="61"/>
    </location>
</feature>
<name>I0KF83_9BACT</name>
<organism evidence="2 3">
    <name type="scientific">Fibrella aestuarina BUZ 2</name>
    <dbReference type="NCBI Taxonomy" id="1166018"/>
    <lineage>
        <taxon>Bacteria</taxon>
        <taxon>Pseudomonadati</taxon>
        <taxon>Bacteroidota</taxon>
        <taxon>Cytophagia</taxon>
        <taxon>Cytophagales</taxon>
        <taxon>Spirosomataceae</taxon>
        <taxon>Fibrella</taxon>
    </lineage>
</organism>
<dbReference type="PANTHER" id="PTHR31876">
    <property type="entry name" value="COV-LIKE PROTEIN 1"/>
    <property type="match status" value="1"/>
</dbReference>
<dbReference type="PANTHER" id="PTHR31876:SF26">
    <property type="entry name" value="PROTEIN LIKE COV 2"/>
    <property type="match status" value="1"/>
</dbReference>
<dbReference type="EMBL" id="HE796683">
    <property type="protein sequence ID" value="CCH02786.1"/>
    <property type="molecule type" value="Genomic_DNA"/>
</dbReference>
<protein>
    <recommendedName>
        <fullName evidence="4">DUF502 domain-containing protein</fullName>
    </recommendedName>
</protein>